<protein>
    <submittedName>
        <fullName evidence="1">Putative transmembrane protein</fullName>
    </submittedName>
</protein>
<name>A0A0S4V953_RALSL</name>
<evidence type="ECO:0000313" key="1">
    <source>
        <dbReference type="EMBL" id="CUV31200.1"/>
    </source>
</evidence>
<gene>
    <name evidence="1" type="ORF">RUN1985_v1_830021</name>
</gene>
<keyword evidence="1" id="KW-0812">Transmembrane</keyword>
<proteinExistence type="predicted"/>
<dbReference type="EMBL" id="LN899824">
    <property type="protein sequence ID" value="CUV31200.1"/>
    <property type="molecule type" value="Genomic_DNA"/>
</dbReference>
<sequence length="164" mass="17393">MLASILSHTPTWVRVVFAGLVVLGFRQARPRTVSRRRLIVLPLAVAGSSLYGVALASGYSRLALAAWLLAMAVAFLLMRLAPPRGIPAGAGDSVRVPGSWVPMAVIVGLFVSRYAYRVMLAIHPEVQHAAGFMALFSFVFGLLGGLLLARSILLAARAPCPMAA</sequence>
<accession>A0A0S4V953</accession>
<keyword evidence="1" id="KW-0472">Membrane</keyword>
<dbReference type="InterPro" id="IPR046730">
    <property type="entry name" value="DUF6622"/>
</dbReference>
<reference evidence="1" key="1">
    <citation type="submission" date="2015-10" db="EMBL/GenBank/DDBJ databases">
        <authorList>
            <person name="Gilbert D.G."/>
        </authorList>
    </citation>
    <scope>NUCLEOTIDE SEQUENCE</scope>
    <source>
        <strain evidence="1">Phyl III-seqv23</strain>
    </source>
</reference>
<dbReference type="AlphaFoldDB" id="A0A0S4V953"/>
<organism evidence="1">
    <name type="scientific">Ralstonia solanacearum</name>
    <name type="common">Pseudomonas solanacearum</name>
    <dbReference type="NCBI Taxonomy" id="305"/>
    <lineage>
        <taxon>Bacteria</taxon>
        <taxon>Pseudomonadati</taxon>
        <taxon>Pseudomonadota</taxon>
        <taxon>Betaproteobacteria</taxon>
        <taxon>Burkholderiales</taxon>
        <taxon>Burkholderiaceae</taxon>
        <taxon>Ralstonia</taxon>
        <taxon>Ralstonia solanacearum species complex</taxon>
    </lineage>
</organism>
<dbReference type="Pfam" id="PF20327">
    <property type="entry name" value="DUF6622"/>
    <property type="match status" value="1"/>
</dbReference>